<evidence type="ECO:0000313" key="3">
    <source>
        <dbReference type="Proteomes" id="UP000091820"/>
    </source>
</evidence>
<evidence type="ECO:0000313" key="2">
    <source>
        <dbReference type="EnsemblMetazoa" id="GBRI010892-PA"/>
    </source>
</evidence>
<feature type="transmembrane region" description="Helical" evidence="1">
    <location>
        <begin position="96"/>
        <end position="117"/>
    </location>
</feature>
<protein>
    <submittedName>
        <fullName evidence="2">Uncharacterized protein</fullName>
    </submittedName>
</protein>
<feature type="transmembrane region" description="Helical" evidence="1">
    <location>
        <begin position="61"/>
        <end position="84"/>
    </location>
</feature>
<keyword evidence="1" id="KW-0812">Transmembrane</keyword>
<organism evidence="2 3">
    <name type="scientific">Glossina brevipalpis</name>
    <dbReference type="NCBI Taxonomy" id="37001"/>
    <lineage>
        <taxon>Eukaryota</taxon>
        <taxon>Metazoa</taxon>
        <taxon>Ecdysozoa</taxon>
        <taxon>Arthropoda</taxon>
        <taxon>Hexapoda</taxon>
        <taxon>Insecta</taxon>
        <taxon>Pterygota</taxon>
        <taxon>Neoptera</taxon>
        <taxon>Endopterygota</taxon>
        <taxon>Diptera</taxon>
        <taxon>Brachycera</taxon>
        <taxon>Muscomorpha</taxon>
        <taxon>Hippoboscoidea</taxon>
        <taxon>Glossinidae</taxon>
        <taxon>Glossina</taxon>
    </lineage>
</organism>
<dbReference type="AlphaFoldDB" id="A0A1A9W989"/>
<keyword evidence="1" id="KW-1133">Transmembrane helix</keyword>
<accession>A0A1A9W989</accession>
<dbReference type="Proteomes" id="UP000091820">
    <property type="component" value="Unassembled WGS sequence"/>
</dbReference>
<name>A0A1A9W989_9MUSC</name>
<feature type="transmembrane region" description="Helical" evidence="1">
    <location>
        <begin position="7"/>
        <end position="25"/>
    </location>
</feature>
<reference evidence="2" key="2">
    <citation type="submission" date="2020-05" db="UniProtKB">
        <authorList>
            <consortium name="EnsemblMetazoa"/>
        </authorList>
    </citation>
    <scope>IDENTIFICATION</scope>
    <source>
        <strain evidence="2">IAEA</strain>
    </source>
</reference>
<sequence>MYVYTTWLGLAWLGLAGWLAGWVSWGLEDTLKLCTFTIPHSITTCCCDTKAAVAIHEKSYIYAYLPFALSFLIAFPALITIREFKKTKLNNIERIVYVLLHSLHHSFRISLLVIIILNECVQEEYCYDARECESNTNCTAY</sequence>
<dbReference type="EnsemblMetazoa" id="GBRI010892-RA">
    <property type="protein sequence ID" value="GBRI010892-PA"/>
    <property type="gene ID" value="GBRI010892"/>
</dbReference>
<reference evidence="3" key="1">
    <citation type="submission" date="2014-03" db="EMBL/GenBank/DDBJ databases">
        <authorList>
            <person name="Aksoy S."/>
            <person name="Warren W."/>
            <person name="Wilson R.K."/>
        </authorList>
    </citation>
    <scope>NUCLEOTIDE SEQUENCE [LARGE SCALE GENOMIC DNA]</scope>
    <source>
        <strain evidence="3">IAEA</strain>
    </source>
</reference>
<proteinExistence type="predicted"/>
<keyword evidence="1" id="KW-0472">Membrane</keyword>
<dbReference type="VEuPathDB" id="VectorBase:GBRI010892"/>
<keyword evidence="3" id="KW-1185">Reference proteome</keyword>
<evidence type="ECO:0000256" key="1">
    <source>
        <dbReference type="SAM" id="Phobius"/>
    </source>
</evidence>